<name>A0A4R4UBN4_9PSEU</name>
<dbReference type="AlphaFoldDB" id="A0A4R4UBN4"/>
<proteinExistence type="inferred from homology"/>
<dbReference type="InterPro" id="IPR013538">
    <property type="entry name" value="ASHA1/2-like_C"/>
</dbReference>
<dbReference type="SUPFAM" id="SSF55961">
    <property type="entry name" value="Bet v1-like"/>
    <property type="match status" value="1"/>
</dbReference>
<organism evidence="3 4">
    <name type="scientific">Saccharopolyspora aridisoli</name>
    <dbReference type="NCBI Taxonomy" id="2530385"/>
    <lineage>
        <taxon>Bacteria</taxon>
        <taxon>Bacillati</taxon>
        <taxon>Actinomycetota</taxon>
        <taxon>Actinomycetes</taxon>
        <taxon>Pseudonocardiales</taxon>
        <taxon>Pseudonocardiaceae</taxon>
        <taxon>Saccharopolyspora</taxon>
    </lineage>
</organism>
<dbReference type="Proteomes" id="UP000294744">
    <property type="component" value="Unassembled WGS sequence"/>
</dbReference>
<comment type="similarity">
    <text evidence="1">Belongs to the AHA1 family.</text>
</comment>
<evidence type="ECO:0000256" key="1">
    <source>
        <dbReference type="ARBA" id="ARBA00006817"/>
    </source>
</evidence>
<evidence type="ECO:0000259" key="2">
    <source>
        <dbReference type="Pfam" id="PF08327"/>
    </source>
</evidence>
<keyword evidence="4" id="KW-1185">Reference proteome</keyword>
<protein>
    <recommendedName>
        <fullName evidence="2">Activator of Hsp90 ATPase homologue 1/2-like C-terminal domain-containing protein</fullName>
    </recommendedName>
</protein>
<comment type="caution">
    <text evidence="3">The sequence shown here is derived from an EMBL/GenBank/DDBJ whole genome shotgun (WGS) entry which is preliminary data.</text>
</comment>
<dbReference type="Pfam" id="PF08327">
    <property type="entry name" value="AHSA1"/>
    <property type="match status" value="1"/>
</dbReference>
<evidence type="ECO:0000313" key="3">
    <source>
        <dbReference type="EMBL" id="TDC88871.1"/>
    </source>
</evidence>
<dbReference type="Gene3D" id="3.30.530.20">
    <property type="match status" value="1"/>
</dbReference>
<dbReference type="OrthoDB" id="9815653at2"/>
<gene>
    <name evidence="3" type="ORF">E1161_22655</name>
</gene>
<dbReference type="InterPro" id="IPR023393">
    <property type="entry name" value="START-like_dom_sf"/>
</dbReference>
<evidence type="ECO:0000313" key="4">
    <source>
        <dbReference type="Proteomes" id="UP000294744"/>
    </source>
</evidence>
<reference evidence="3 4" key="1">
    <citation type="submission" date="2019-03" db="EMBL/GenBank/DDBJ databases">
        <title>Draft genome sequences of novel Actinobacteria.</title>
        <authorList>
            <person name="Sahin N."/>
            <person name="Ay H."/>
            <person name="Saygin H."/>
        </authorList>
    </citation>
    <scope>NUCLEOTIDE SEQUENCE [LARGE SCALE GENOMIC DNA]</scope>
    <source>
        <strain evidence="3 4">16K404</strain>
    </source>
</reference>
<dbReference type="EMBL" id="SMKV01000038">
    <property type="protein sequence ID" value="TDC88871.1"/>
    <property type="molecule type" value="Genomic_DNA"/>
</dbReference>
<sequence>MEPTEAGAVKLTVTHTGFTTDSTLRPMTSHGWPELLSSLKTLLETSDPL</sequence>
<feature type="domain" description="Activator of Hsp90 ATPase homologue 1/2-like C-terminal" evidence="2">
    <location>
        <begin position="2"/>
        <end position="44"/>
    </location>
</feature>
<accession>A0A4R4UBN4</accession>